<evidence type="ECO:0000256" key="2">
    <source>
        <dbReference type="ARBA" id="ARBA00023125"/>
    </source>
</evidence>
<dbReference type="EMBL" id="PJMW01000003">
    <property type="protein sequence ID" value="PKV76929.1"/>
    <property type="molecule type" value="Genomic_DNA"/>
</dbReference>
<dbReference type="PANTHER" id="PTHR47894">
    <property type="entry name" value="HTH-TYPE TRANSCRIPTIONAL REGULATOR GADX"/>
    <property type="match status" value="1"/>
</dbReference>
<proteinExistence type="predicted"/>
<keyword evidence="2 5" id="KW-0238">DNA-binding</keyword>
<keyword evidence="6" id="KW-1185">Reference proteome</keyword>
<dbReference type="Pfam" id="PF12625">
    <property type="entry name" value="Arabinose_bd"/>
    <property type="match status" value="1"/>
</dbReference>
<dbReference type="Gene3D" id="1.10.10.60">
    <property type="entry name" value="Homeodomain-like"/>
    <property type="match status" value="1"/>
</dbReference>
<protein>
    <submittedName>
        <fullName evidence="5">AraC-like DNA-binding protein</fullName>
    </submittedName>
</protein>
<comment type="caution">
    <text evidence="5">The sequence shown here is derived from an EMBL/GenBank/DDBJ whole genome shotgun (WGS) entry which is preliminary data.</text>
</comment>
<dbReference type="GO" id="GO:0005829">
    <property type="term" value="C:cytosol"/>
    <property type="evidence" value="ECO:0007669"/>
    <property type="project" value="TreeGrafter"/>
</dbReference>
<evidence type="ECO:0000313" key="6">
    <source>
        <dbReference type="Proteomes" id="UP000233766"/>
    </source>
</evidence>
<dbReference type="PANTHER" id="PTHR47894:SF4">
    <property type="entry name" value="HTH-TYPE TRANSCRIPTIONAL REGULATOR GADX"/>
    <property type="match status" value="1"/>
</dbReference>
<gene>
    <name evidence="5" type="ORF">ATK86_7336</name>
</gene>
<keyword evidence="1" id="KW-0805">Transcription regulation</keyword>
<evidence type="ECO:0000256" key="1">
    <source>
        <dbReference type="ARBA" id="ARBA00023015"/>
    </source>
</evidence>
<name>A0A2N3V5M5_9NOCA</name>
<dbReference type="InterPro" id="IPR032687">
    <property type="entry name" value="AraC-type_N"/>
</dbReference>
<dbReference type="InterPro" id="IPR018060">
    <property type="entry name" value="HTH_AraC"/>
</dbReference>
<dbReference type="GO" id="GO:0000976">
    <property type="term" value="F:transcription cis-regulatory region binding"/>
    <property type="evidence" value="ECO:0007669"/>
    <property type="project" value="TreeGrafter"/>
</dbReference>
<dbReference type="GO" id="GO:0003700">
    <property type="term" value="F:DNA-binding transcription factor activity"/>
    <property type="evidence" value="ECO:0007669"/>
    <property type="project" value="InterPro"/>
</dbReference>
<accession>A0A2N3V5M5</accession>
<dbReference type="Proteomes" id="UP000233766">
    <property type="component" value="Unassembled WGS sequence"/>
</dbReference>
<sequence>MLPPNFLTLHDNYLTMGDMSVIRSAGLRGFRATVAELGGNAEEFAAACGLPLAALDADDILVPDRAVASILELAAVELRCPDLGLRIAARQDLEMLGPLALAIRNSPTLADVLECSSRYLFLHARSLSLTLEPDPYGDRSVIALRYGAQPGVPTPVQGTDLGLAFVHHTIQRLVGDRYGLRSVELPYRPQAPLAAYERYFGAPVRVDRPAALLRIPGALANRQLSGGNEDLHRIAIAFLAQQSGGVDTSLVPKVGAVVRQLLGTTPPEIGAVAQLLTIHPRTLQRRLAEEGTSFALILDQVRREAARRYLTTTDMPFSQIASLLGFSEQATFTRCCRRWWASTPTMVRRTRGESRALADFDSPARAGEDGL</sequence>
<dbReference type="SUPFAM" id="SSF46689">
    <property type="entry name" value="Homeodomain-like"/>
    <property type="match status" value="1"/>
</dbReference>
<reference evidence="5 6" key="1">
    <citation type="submission" date="2017-12" db="EMBL/GenBank/DDBJ databases">
        <title>Sequencing the genomes of 1000 Actinobacteria strains.</title>
        <authorList>
            <person name="Klenk H.-P."/>
        </authorList>
    </citation>
    <scope>NUCLEOTIDE SEQUENCE [LARGE SCALE GENOMIC DNA]</scope>
    <source>
        <strain evidence="5 6">DSM 44489</strain>
    </source>
</reference>
<dbReference type="SMART" id="SM00342">
    <property type="entry name" value="HTH_ARAC"/>
    <property type="match status" value="1"/>
</dbReference>
<evidence type="ECO:0000313" key="5">
    <source>
        <dbReference type="EMBL" id="PKV76929.1"/>
    </source>
</evidence>
<dbReference type="AlphaFoldDB" id="A0A2N3V5M5"/>
<evidence type="ECO:0000259" key="4">
    <source>
        <dbReference type="PROSITE" id="PS01124"/>
    </source>
</evidence>
<feature type="domain" description="HTH araC/xylS-type" evidence="4">
    <location>
        <begin position="252"/>
        <end position="350"/>
    </location>
</feature>
<keyword evidence="3" id="KW-0804">Transcription</keyword>
<dbReference type="PROSITE" id="PS01124">
    <property type="entry name" value="HTH_ARAC_FAMILY_2"/>
    <property type="match status" value="1"/>
</dbReference>
<dbReference type="Pfam" id="PF12833">
    <property type="entry name" value="HTH_18"/>
    <property type="match status" value="1"/>
</dbReference>
<dbReference type="InterPro" id="IPR009057">
    <property type="entry name" value="Homeodomain-like_sf"/>
</dbReference>
<organism evidence="5 6">
    <name type="scientific">Nocardia fluminea</name>
    <dbReference type="NCBI Taxonomy" id="134984"/>
    <lineage>
        <taxon>Bacteria</taxon>
        <taxon>Bacillati</taxon>
        <taxon>Actinomycetota</taxon>
        <taxon>Actinomycetes</taxon>
        <taxon>Mycobacteriales</taxon>
        <taxon>Nocardiaceae</taxon>
        <taxon>Nocardia</taxon>
    </lineage>
</organism>
<evidence type="ECO:0000256" key="3">
    <source>
        <dbReference type="ARBA" id="ARBA00023163"/>
    </source>
</evidence>